<accession>A0A8J4M175</accession>
<keyword evidence="3" id="KW-1185">Reference proteome</keyword>
<evidence type="ECO:0000259" key="1">
    <source>
        <dbReference type="Pfam" id="PF07833"/>
    </source>
</evidence>
<reference evidence="2" key="1">
    <citation type="submission" date="2021-04" db="EMBL/GenBank/DDBJ databases">
        <title>Draft genome sequence of Xylanibacillus composti strain K13.</title>
        <authorList>
            <person name="Uke A."/>
            <person name="Chhe C."/>
            <person name="Baramee S."/>
            <person name="Kosugi A."/>
        </authorList>
    </citation>
    <scope>NUCLEOTIDE SEQUENCE</scope>
    <source>
        <strain evidence="2">K13</strain>
    </source>
</reference>
<dbReference type="SUPFAM" id="SSF55383">
    <property type="entry name" value="Copper amine oxidase, domain N"/>
    <property type="match status" value="1"/>
</dbReference>
<evidence type="ECO:0000313" key="2">
    <source>
        <dbReference type="EMBL" id="GIQ67251.1"/>
    </source>
</evidence>
<feature type="domain" description="Copper amine oxidase-like N-terminal" evidence="1">
    <location>
        <begin position="227"/>
        <end position="339"/>
    </location>
</feature>
<dbReference type="EMBL" id="BOVK01000001">
    <property type="protein sequence ID" value="GIQ67251.1"/>
    <property type="molecule type" value="Genomic_DNA"/>
</dbReference>
<protein>
    <recommendedName>
        <fullName evidence="1">Copper amine oxidase-like N-terminal domain-containing protein</fullName>
    </recommendedName>
</protein>
<dbReference type="Pfam" id="PF07833">
    <property type="entry name" value="Cu_amine_oxidN1"/>
    <property type="match status" value="1"/>
</dbReference>
<evidence type="ECO:0000313" key="3">
    <source>
        <dbReference type="Proteomes" id="UP000677918"/>
    </source>
</evidence>
<dbReference type="AlphaFoldDB" id="A0A8J4M175"/>
<name>A0A8J4M175_9BACL</name>
<sequence>MRHADLYYLPYYGNRPEDQEKISEIVGLINAFMQKAVPSTNQQSPFDAFGGFFNYYDLYVSLKDGQYFSFEMDGEKIHFYHDGVFYTAEDPTIQREIYQYRVDTQHMTLSKSEVSVGESVRITGNGALPENGGVRIFLNPHSYSGNVQSTERDITFSTKDTLLIYEGQIVKYGRYDFELTIPAYGRDYTNKQVWIEPGKWTIELDFGGVRFFGSLTIFPAEAPLLTVNGIPIETNLSNQPRLINGRFMMPIRAVTEALGWQVIWDAKFRQVLLYNDGSDHTERLEKSTGEGIQLWVNGERLEADVPPVLISGTVFVPISIVSNALHYPVMWLEQLNTVNLSVTPDPLRMGAPGTNEDRISDVMNQYVTFYNGRYEKKLLELFVTDADTLPQFDQIGHHRIVDLDERSITVQDGSANVTLHLSSMFHPKGIIHSELKVELIQQEGEWKIASIAEAEESG</sequence>
<dbReference type="InterPro" id="IPR036582">
    <property type="entry name" value="Mao_N_sf"/>
</dbReference>
<organism evidence="2 3">
    <name type="scientific">Xylanibacillus composti</name>
    <dbReference type="NCBI Taxonomy" id="1572762"/>
    <lineage>
        <taxon>Bacteria</taxon>
        <taxon>Bacillati</taxon>
        <taxon>Bacillota</taxon>
        <taxon>Bacilli</taxon>
        <taxon>Bacillales</taxon>
        <taxon>Paenibacillaceae</taxon>
        <taxon>Xylanibacillus</taxon>
    </lineage>
</organism>
<proteinExistence type="predicted"/>
<gene>
    <name evidence="2" type="ORF">XYCOK13_00750</name>
</gene>
<dbReference type="InterPro" id="IPR012854">
    <property type="entry name" value="Cu_amine_oxidase-like_N"/>
</dbReference>
<dbReference type="Gene3D" id="3.30.457.10">
    <property type="entry name" value="Copper amine oxidase-like, N-terminal domain"/>
    <property type="match status" value="1"/>
</dbReference>
<dbReference type="Proteomes" id="UP000677918">
    <property type="component" value="Unassembled WGS sequence"/>
</dbReference>
<comment type="caution">
    <text evidence="2">The sequence shown here is derived from an EMBL/GenBank/DDBJ whole genome shotgun (WGS) entry which is preliminary data.</text>
</comment>